<feature type="region of interest" description="Disordered" evidence="4">
    <location>
        <begin position="328"/>
        <end position="348"/>
    </location>
</feature>
<dbReference type="OrthoDB" id="7170131at2"/>
<name>A0A1Q8ZVP9_9HYPH</name>
<dbReference type="Pfam" id="PF13377">
    <property type="entry name" value="Peripla_BP_3"/>
    <property type="match status" value="1"/>
</dbReference>
<dbReference type="GO" id="GO:0000976">
    <property type="term" value="F:transcription cis-regulatory region binding"/>
    <property type="evidence" value="ECO:0007669"/>
    <property type="project" value="TreeGrafter"/>
</dbReference>
<keyword evidence="1" id="KW-0805">Transcription regulation</keyword>
<dbReference type="SUPFAM" id="SSF47413">
    <property type="entry name" value="lambda repressor-like DNA-binding domains"/>
    <property type="match status" value="1"/>
</dbReference>
<feature type="domain" description="HTH lacI-type" evidence="5">
    <location>
        <begin position="1"/>
        <end position="54"/>
    </location>
</feature>
<dbReference type="STRING" id="1867956.BJF95_03085"/>
<dbReference type="Gene3D" id="3.40.50.2300">
    <property type="match status" value="2"/>
</dbReference>
<gene>
    <name evidence="6" type="ORF">BJF95_03085</name>
</gene>
<dbReference type="RefSeq" id="WP_075638277.1">
    <property type="nucleotide sequence ID" value="NZ_MKIM01000022.1"/>
</dbReference>
<dbReference type="CDD" id="cd01392">
    <property type="entry name" value="HTH_LacI"/>
    <property type="match status" value="1"/>
</dbReference>
<dbReference type="AlphaFoldDB" id="A0A1Q8ZVP9"/>
<dbReference type="GO" id="GO:0003700">
    <property type="term" value="F:DNA-binding transcription factor activity"/>
    <property type="evidence" value="ECO:0007669"/>
    <property type="project" value="TreeGrafter"/>
</dbReference>
<keyword evidence="2" id="KW-0238">DNA-binding</keyword>
<dbReference type="PANTHER" id="PTHR30146:SF109">
    <property type="entry name" value="HTH-TYPE TRANSCRIPTIONAL REGULATOR GALS"/>
    <property type="match status" value="1"/>
</dbReference>
<keyword evidence="3" id="KW-0804">Transcription</keyword>
<reference evidence="6 7" key="1">
    <citation type="submission" date="2016-09" db="EMBL/GenBank/DDBJ databases">
        <title>Rhizobium oryziradicis sp. nov., isolated from the root of rice.</title>
        <authorList>
            <person name="Zhao J."/>
            <person name="Zhang X."/>
        </authorList>
    </citation>
    <scope>NUCLEOTIDE SEQUENCE [LARGE SCALE GENOMIC DNA]</scope>
    <source>
        <strain evidence="6 7">N19</strain>
    </source>
</reference>
<dbReference type="EMBL" id="MKIM01000022">
    <property type="protein sequence ID" value="OLP46154.1"/>
    <property type="molecule type" value="Genomic_DNA"/>
</dbReference>
<dbReference type="Gene3D" id="1.10.260.40">
    <property type="entry name" value="lambda repressor-like DNA-binding domains"/>
    <property type="match status" value="1"/>
</dbReference>
<dbReference type="InterPro" id="IPR046335">
    <property type="entry name" value="LacI/GalR-like_sensor"/>
</dbReference>
<dbReference type="Pfam" id="PF00356">
    <property type="entry name" value="LacI"/>
    <property type="match status" value="1"/>
</dbReference>
<dbReference type="SMART" id="SM00354">
    <property type="entry name" value="HTH_LACI"/>
    <property type="match status" value="1"/>
</dbReference>
<dbReference type="InterPro" id="IPR028082">
    <property type="entry name" value="Peripla_BP_I"/>
</dbReference>
<comment type="caution">
    <text evidence="6">The sequence shown here is derived from an EMBL/GenBank/DDBJ whole genome shotgun (WGS) entry which is preliminary data.</text>
</comment>
<evidence type="ECO:0000313" key="6">
    <source>
        <dbReference type="EMBL" id="OLP46154.1"/>
    </source>
</evidence>
<proteinExistence type="predicted"/>
<evidence type="ECO:0000256" key="2">
    <source>
        <dbReference type="ARBA" id="ARBA00023125"/>
    </source>
</evidence>
<evidence type="ECO:0000256" key="4">
    <source>
        <dbReference type="SAM" id="MobiDB-lite"/>
    </source>
</evidence>
<dbReference type="SUPFAM" id="SSF53822">
    <property type="entry name" value="Periplasmic binding protein-like I"/>
    <property type="match status" value="1"/>
</dbReference>
<evidence type="ECO:0000259" key="5">
    <source>
        <dbReference type="PROSITE" id="PS50932"/>
    </source>
</evidence>
<sequence>MLQQIALKAGCSAATVSRALNKSGPVSERMARRVEKAALELGYRPDANPAAVQRMRHKPMIGVLIPSITNPVFAASLSNIQKRARVSGHGVIIAQSDYDLVREAEAIVDLVSERPVGLIMTLCDPQANGANLPKALPPTVLLHNLPTARFPASVAADNFLAGRELCTHMLDHHHTRILFVSGAFAASDRAKLRYDGYCAAMKQRGLVPNPALEVGFLNGYDELDLGQSLKLFKPTAIIASNDLLAFGVIGALRREGLTVPADISVAGFDGISLGRLIDPPLTTIEMADASMGAAAASLLIDMTENGSTPRHLNVPHSLRIGGTVRDIGNESFGPKSGNRLSKRSNFPT</sequence>
<keyword evidence="7" id="KW-1185">Reference proteome</keyword>
<evidence type="ECO:0000313" key="7">
    <source>
        <dbReference type="Proteomes" id="UP000186894"/>
    </source>
</evidence>
<accession>A0A1Q8ZVP9</accession>
<organism evidence="6 7">
    <name type="scientific">Rhizobium oryziradicis</name>
    <dbReference type="NCBI Taxonomy" id="1867956"/>
    <lineage>
        <taxon>Bacteria</taxon>
        <taxon>Pseudomonadati</taxon>
        <taxon>Pseudomonadota</taxon>
        <taxon>Alphaproteobacteria</taxon>
        <taxon>Hyphomicrobiales</taxon>
        <taxon>Rhizobiaceae</taxon>
        <taxon>Rhizobium/Agrobacterium group</taxon>
        <taxon>Rhizobium</taxon>
    </lineage>
</organism>
<evidence type="ECO:0000256" key="3">
    <source>
        <dbReference type="ARBA" id="ARBA00023163"/>
    </source>
</evidence>
<dbReference type="PROSITE" id="PS50932">
    <property type="entry name" value="HTH_LACI_2"/>
    <property type="match status" value="1"/>
</dbReference>
<evidence type="ECO:0000256" key="1">
    <source>
        <dbReference type="ARBA" id="ARBA00023015"/>
    </source>
</evidence>
<dbReference type="Proteomes" id="UP000186894">
    <property type="component" value="Unassembled WGS sequence"/>
</dbReference>
<dbReference type="InterPro" id="IPR010982">
    <property type="entry name" value="Lambda_DNA-bd_dom_sf"/>
</dbReference>
<dbReference type="PANTHER" id="PTHR30146">
    <property type="entry name" value="LACI-RELATED TRANSCRIPTIONAL REPRESSOR"/>
    <property type="match status" value="1"/>
</dbReference>
<protein>
    <submittedName>
        <fullName evidence="6">Transcriptional regulator</fullName>
    </submittedName>
</protein>
<dbReference type="InterPro" id="IPR000843">
    <property type="entry name" value="HTH_LacI"/>
</dbReference>